<keyword evidence="8 9" id="KW-0472">Membrane</keyword>
<evidence type="ECO:0000256" key="9">
    <source>
        <dbReference type="RuleBase" id="RU364092"/>
    </source>
</evidence>
<comment type="similarity">
    <text evidence="3 9">Belongs to the CcmC/CycZ/HelC family.</text>
</comment>
<sequence length="274" mass="29971">MSPATSETMTPSLWTRLSNPGHFMRWSGALVPWLAALSAAGLALGLYLSFFVAPPDYQQGETVRIMFIHVPAAWLGVFFYGSMSLSAVGTLVWRHPLADVAQRAAAPIGAAFTLVCLVTGSLWGKPMWGTYWVWDARLTSMLILFLIYCGIIALWRTMEDPNRAARAVAILTLVGAVNLPIIKFSVNWWSTLHQPASILRMGGSTIDPSMLYPLLTMIAAATLGGVTLHLYAMRTEIMRRRVRTLTIREAERLDAGATVTTADPAHAMPLGRAV</sequence>
<accession>A0ABQ4TX51</accession>
<dbReference type="InterPro" id="IPR002541">
    <property type="entry name" value="Cyt_c_assembly"/>
</dbReference>
<dbReference type="InterPro" id="IPR045062">
    <property type="entry name" value="Cyt_c_biogenesis_CcsA/CcmC"/>
</dbReference>
<dbReference type="PRINTS" id="PR01386">
    <property type="entry name" value="CCMCBIOGNSIS"/>
</dbReference>
<feature type="domain" description="Cytochrome c assembly protein" evidence="10">
    <location>
        <begin position="14"/>
        <end position="193"/>
    </location>
</feature>
<gene>
    <name evidence="9 11" type="primary">ccmC</name>
    <name evidence="11" type="ORF">MPOCJGCO_1356</name>
</gene>
<name>A0ABQ4TX51_9HYPH</name>
<feature type="transmembrane region" description="Helical" evidence="9">
    <location>
        <begin position="167"/>
        <end position="190"/>
    </location>
</feature>
<feature type="transmembrane region" description="Helical" evidence="9">
    <location>
        <begin position="30"/>
        <end position="52"/>
    </location>
</feature>
<keyword evidence="9" id="KW-0997">Cell inner membrane</keyword>
<evidence type="ECO:0000256" key="2">
    <source>
        <dbReference type="ARBA" id="ARBA00004141"/>
    </source>
</evidence>
<dbReference type="Proteomes" id="UP001055057">
    <property type="component" value="Unassembled WGS sequence"/>
</dbReference>
<evidence type="ECO:0000313" key="11">
    <source>
        <dbReference type="EMBL" id="GJE59268.1"/>
    </source>
</evidence>
<evidence type="ECO:0000313" key="12">
    <source>
        <dbReference type="Proteomes" id="UP001055057"/>
    </source>
</evidence>
<dbReference type="Pfam" id="PF01578">
    <property type="entry name" value="Cytochrom_C_asm"/>
    <property type="match status" value="1"/>
</dbReference>
<dbReference type="PANTHER" id="PTHR30071:SF1">
    <property type="entry name" value="CYTOCHROME B_B6 PROTEIN-RELATED"/>
    <property type="match status" value="1"/>
</dbReference>
<dbReference type="NCBIfam" id="TIGR01191">
    <property type="entry name" value="ccmC"/>
    <property type="match status" value="1"/>
</dbReference>
<evidence type="ECO:0000256" key="4">
    <source>
        <dbReference type="ARBA" id="ARBA00016463"/>
    </source>
</evidence>
<keyword evidence="9" id="KW-1003">Cell membrane</keyword>
<keyword evidence="6 9" id="KW-0201">Cytochrome c-type biogenesis</keyword>
<comment type="subcellular location">
    <subcellularLocation>
        <location evidence="9">Cell inner membrane</location>
    </subcellularLocation>
    <subcellularLocation>
        <location evidence="2">Membrane</location>
        <topology evidence="2">Multi-pass membrane protein</topology>
    </subcellularLocation>
</comment>
<keyword evidence="9" id="KW-0813">Transport</keyword>
<comment type="function">
    <text evidence="1 9">Required for the export of heme to the periplasm for the biogenesis of c-type cytochromes.</text>
</comment>
<comment type="caution">
    <text evidence="11">The sequence shown here is derived from an EMBL/GenBank/DDBJ whole genome shotgun (WGS) entry which is preliminary data.</text>
</comment>
<keyword evidence="5 9" id="KW-0812">Transmembrane</keyword>
<dbReference type="PANTHER" id="PTHR30071">
    <property type="entry name" value="HEME EXPORTER PROTEIN C"/>
    <property type="match status" value="1"/>
</dbReference>
<reference evidence="11" key="1">
    <citation type="journal article" date="2021" name="Front. Microbiol.">
        <title>Comprehensive Comparative Genomics and Phenotyping of Methylobacterium Species.</title>
        <authorList>
            <person name="Alessa O."/>
            <person name="Ogura Y."/>
            <person name="Fujitani Y."/>
            <person name="Takami H."/>
            <person name="Hayashi T."/>
            <person name="Sahin N."/>
            <person name="Tani A."/>
        </authorList>
    </citation>
    <scope>NUCLEOTIDE SEQUENCE</scope>
    <source>
        <strain evidence="11">DSM 23632</strain>
    </source>
</reference>
<organism evidence="11 12">
    <name type="scientific">Methylobacterium trifolii</name>
    <dbReference type="NCBI Taxonomy" id="1003092"/>
    <lineage>
        <taxon>Bacteria</taxon>
        <taxon>Pseudomonadati</taxon>
        <taxon>Pseudomonadota</taxon>
        <taxon>Alphaproteobacteria</taxon>
        <taxon>Hyphomicrobiales</taxon>
        <taxon>Methylobacteriaceae</taxon>
        <taxon>Methylobacterium</taxon>
    </lineage>
</organism>
<evidence type="ECO:0000256" key="8">
    <source>
        <dbReference type="ARBA" id="ARBA00023136"/>
    </source>
</evidence>
<feature type="transmembrane region" description="Helical" evidence="9">
    <location>
        <begin position="210"/>
        <end position="233"/>
    </location>
</feature>
<feature type="transmembrane region" description="Helical" evidence="9">
    <location>
        <begin position="105"/>
        <end position="124"/>
    </location>
</feature>
<evidence type="ECO:0000259" key="10">
    <source>
        <dbReference type="Pfam" id="PF01578"/>
    </source>
</evidence>
<keyword evidence="12" id="KW-1185">Reference proteome</keyword>
<evidence type="ECO:0000256" key="5">
    <source>
        <dbReference type="ARBA" id="ARBA00022692"/>
    </source>
</evidence>
<feature type="transmembrane region" description="Helical" evidence="9">
    <location>
        <begin position="136"/>
        <end position="155"/>
    </location>
</feature>
<dbReference type="InterPro" id="IPR003557">
    <property type="entry name" value="Cyt_c_biogenesis_CcmC"/>
</dbReference>
<dbReference type="EMBL" id="BPRB01000071">
    <property type="protein sequence ID" value="GJE59268.1"/>
    <property type="molecule type" value="Genomic_DNA"/>
</dbReference>
<keyword evidence="7 9" id="KW-1133">Transmembrane helix</keyword>
<feature type="transmembrane region" description="Helical" evidence="9">
    <location>
        <begin position="72"/>
        <end position="93"/>
    </location>
</feature>
<proteinExistence type="inferred from homology"/>
<evidence type="ECO:0000256" key="7">
    <source>
        <dbReference type="ARBA" id="ARBA00022989"/>
    </source>
</evidence>
<reference evidence="11" key="2">
    <citation type="submission" date="2021-08" db="EMBL/GenBank/DDBJ databases">
        <authorList>
            <person name="Tani A."/>
            <person name="Ola A."/>
            <person name="Ogura Y."/>
            <person name="Katsura K."/>
            <person name="Hayashi T."/>
        </authorList>
    </citation>
    <scope>NUCLEOTIDE SEQUENCE</scope>
    <source>
        <strain evidence="11">DSM 23632</strain>
    </source>
</reference>
<evidence type="ECO:0000256" key="1">
    <source>
        <dbReference type="ARBA" id="ARBA00002442"/>
    </source>
</evidence>
<evidence type="ECO:0000256" key="6">
    <source>
        <dbReference type="ARBA" id="ARBA00022748"/>
    </source>
</evidence>
<protein>
    <recommendedName>
        <fullName evidence="4 9">Heme exporter protein C</fullName>
    </recommendedName>
    <alternativeName>
        <fullName evidence="9">Cytochrome c-type biogenesis protein</fullName>
    </alternativeName>
</protein>
<evidence type="ECO:0000256" key="3">
    <source>
        <dbReference type="ARBA" id="ARBA00005840"/>
    </source>
</evidence>